<keyword evidence="5" id="KW-1185">Reference proteome</keyword>
<gene>
    <name evidence="4" type="ORF">BFS30_18000</name>
</gene>
<keyword evidence="1" id="KW-0812">Transmembrane</keyword>
<dbReference type="GO" id="GO:0016989">
    <property type="term" value="F:sigma factor antagonist activity"/>
    <property type="evidence" value="ECO:0007669"/>
    <property type="project" value="TreeGrafter"/>
</dbReference>
<feature type="transmembrane region" description="Helical" evidence="1">
    <location>
        <begin position="73"/>
        <end position="95"/>
    </location>
</feature>
<protein>
    <recommendedName>
        <fullName evidence="6">FecR protein</fullName>
    </recommendedName>
</protein>
<organism evidence="4 5">
    <name type="scientific">Pedobacter steynii</name>
    <dbReference type="NCBI Taxonomy" id="430522"/>
    <lineage>
        <taxon>Bacteria</taxon>
        <taxon>Pseudomonadati</taxon>
        <taxon>Bacteroidota</taxon>
        <taxon>Sphingobacteriia</taxon>
        <taxon>Sphingobacteriales</taxon>
        <taxon>Sphingobacteriaceae</taxon>
        <taxon>Pedobacter</taxon>
    </lineage>
</organism>
<dbReference type="Pfam" id="PF04773">
    <property type="entry name" value="FecR"/>
    <property type="match status" value="1"/>
</dbReference>
<dbReference type="Proteomes" id="UP000094313">
    <property type="component" value="Chromosome"/>
</dbReference>
<evidence type="ECO:0000313" key="4">
    <source>
        <dbReference type="EMBL" id="AOM78898.1"/>
    </source>
</evidence>
<dbReference type="PIRSF" id="PIRSF018266">
    <property type="entry name" value="FecR"/>
    <property type="match status" value="1"/>
</dbReference>
<reference evidence="4 5" key="1">
    <citation type="submission" date="2016-08" db="EMBL/GenBank/DDBJ databases">
        <authorList>
            <person name="Seilhamer J.J."/>
        </authorList>
    </citation>
    <scope>NUCLEOTIDE SEQUENCE [LARGE SCALE GENOMIC DNA]</scope>
    <source>
        <strain evidence="4 5">DX4</strain>
    </source>
</reference>
<dbReference type="EMBL" id="CP017141">
    <property type="protein sequence ID" value="AOM78898.1"/>
    <property type="molecule type" value="Genomic_DNA"/>
</dbReference>
<evidence type="ECO:0000313" key="5">
    <source>
        <dbReference type="Proteomes" id="UP000094313"/>
    </source>
</evidence>
<dbReference type="KEGG" id="psty:BFS30_18000"/>
<dbReference type="AlphaFoldDB" id="A0A1D7QJP9"/>
<dbReference type="Gene3D" id="2.60.120.1440">
    <property type="match status" value="1"/>
</dbReference>
<evidence type="ECO:0008006" key="6">
    <source>
        <dbReference type="Google" id="ProtNLM"/>
    </source>
</evidence>
<evidence type="ECO:0000259" key="3">
    <source>
        <dbReference type="Pfam" id="PF16344"/>
    </source>
</evidence>
<accession>A0A1D7QJP9</accession>
<proteinExistence type="predicted"/>
<dbReference type="InterPro" id="IPR012373">
    <property type="entry name" value="Ferrdict_sens_TM"/>
</dbReference>
<name>A0A1D7QJP9_9SPHI</name>
<evidence type="ECO:0000259" key="2">
    <source>
        <dbReference type="Pfam" id="PF04773"/>
    </source>
</evidence>
<dbReference type="Pfam" id="PF16344">
    <property type="entry name" value="FecR_C"/>
    <property type="match status" value="1"/>
</dbReference>
<feature type="domain" description="FecR protein" evidence="2">
    <location>
        <begin position="171"/>
        <end position="265"/>
    </location>
</feature>
<sequence length="377" mass="42474">MTQEEFDILYERCTSGKASLEEQKLFEEYNDLFDLSDIPWTAEMGDYQLTRQRFLKDLDERLTLSEPKKLKKWHWSVAASIVIAIGIGFIFIKYFDEPGKAKPMVAAVAIEPGRDKATLILSDGHQVLLKDSGKDLISENAYVTISKDRDNTLTYQSNNEAGGGGKELFNTLITPRGGQYALVLADGTRVWLNADSKLVFPINFNGKERIVQLTGEAYFEVVKNKSKPFKVVTDQKTVEVLGTSFNVSAYSNESYQTTLLSGLVKMRFGVGSAIMLNPGNQAMLNSKQSFDVSAVNAEDAIAWKKGIFLFKNENIQTVMQKIARWYDVEVEYKGDVYRKKLGGSVSRYEKLDELLKTIELTGKVQFKIQGRRVTVMP</sequence>
<dbReference type="InterPro" id="IPR006860">
    <property type="entry name" value="FecR"/>
</dbReference>
<dbReference type="PANTHER" id="PTHR30273">
    <property type="entry name" value="PERIPLASMIC SIGNAL SENSOR AND SIGMA FACTOR ACTIVATOR FECR-RELATED"/>
    <property type="match status" value="1"/>
</dbReference>
<dbReference type="OrthoDB" id="1099963at2"/>
<evidence type="ECO:0000256" key="1">
    <source>
        <dbReference type="SAM" id="Phobius"/>
    </source>
</evidence>
<dbReference type="PANTHER" id="PTHR30273:SF2">
    <property type="entry name" value="PROTEIN FECR"/>
    <property type="match status" value="1"/>
</dbReference>
<dbReference type="Gene3D" id="3.55.50.30">
    <property type="match status" value="1"/>
</dbReference>
<keyword evidence="1" id="KW-1133">Transmembrane helix</keyword>
<dbReference type="InterPro" id="IPR032508">
    <property type="entry name" value="FecR_C"/>
</dbReference>
<feature type="domain" description="Protein FecR C-terminal" evidence="3">
    <location>
        <begin position="308"/>
        <end position="375"/>
    </location>
</feature>
<keyword evidence="1" id="KW-0472">Membrane</keyword>
<dbReference type="RefSeq" id="WP_069380562.1">
    <property type="nucleotide sequence ID" value="NZ_CP017141.1"/>
</dbReference>